<reference evidence="1 2" key="1">
    <citation type="submission" date="2015-01" db="EMBL/GenBank/DDBJ databases">
        <title>Draft genome sequence of Pedobacter sp. NL19 isolated from sludge of an effluent treatment pond in an abandoned uranium mine.</title>
        <authorList>
            <person name="Santos T."/>
            <person name="Caetano T."/>
            <person name="Covas C."/>
            <person name="Cruz A."/>
            <person name="Mendo S."/>
        </authorList>
    </citation>
    <scope>NUCLEOTIDE SEQUENCE [LARGE SCALE GENOMIC DNA]</scope>
    <source>
        <strain evidence="1 2">NL19</strain>
    </source>
</reference>
<dbReference type="EMBL" id="JXRA01000075">
    <property type="protein sequence ID" value="KIO76068.1"/>
    <property type="molecule type" value="Genomic_DNA"/>
</dbReference>
<protein>
    <submittedName>
        <fullName evidence="1">Uncharacterized protein</fullName>
    </submittedName>
</protein>
<keyword evidence="2" id="KW-1185">Reference proteome</keyword>
<organism evidence="1 2">
    <name type="scientific">Pedobacter lusitanus</name>
    <dbReference type="NCBI Taxonomy" id="1503925"/>
    <lineage>
        <taxon>Bacteria</taxon>
        <taxon>Pseudomonadati</taxon>
        <taxon>Bacteroidota</taxon>
        <taxon>Sphingobacteriia</taxon>
        <taxon>Sphingobacteriales</taxon>
        <taxon>Sphingobacteriaceae</taxon>
        <taxon>Pedobacter</taxon>
    </lineage>
</organism>
<name>A0A0D0F3C3_9SPHI</name>
<dbReference type="STRING" id="1503925.TH53_17210"/>
<dbReference type="Proteomes" id="UP000032049">
    <property type="component" value="Unassembled WGS sequence"/>
</dbReference>
<accession>A0A0D0F3C3</accession>
<proteinExistence type="predicted"/>
<sequence length="60" mass="6985">MPPVFLDFLMNVAADDNFAYFSVYQENNKSQIWLYDLRSGILKRGTEVNGQIIRIDKLTD</sequence>
<evidence type="ECO:0000313" key="2">
    <source>
        <dbReference type="Proteomes" id="UP000032049"/>
    </source>
</evidence>
<evidence type="ECO:0000313" key="1">
    <source>
        <dbReference type="EMBL" id="KIO76068.1"/>
    </source>
</evidence>
<gene>
    <name evidence="1" type="ORF">TH53_17210</name>
</gene>
<comment type="caution">
    <text evidence="1">The sequence shown here is derived from an EMBL/GenBank/DDBJ whole genome shotgun (WGS) entry which is preliminary data.</text>
</comment>
<dbReference type="AlphaFoldDB" id="A0A0D0F3C3"/>